<sequence>MGLDRLTKLYSEYQIASKECLEQEKSPYMLIKELCGHTEYFQSTEQLKERLPNKSEQRGADFPFWGEKYFSKNEKGLRTMIIAQDSLSEDAGSIVFYAPLLHLNWDKATYNTQFYKRLPKKTFGYTSYQDVLFALNSWQVDLNFLYMTDARKVYNSNNLPKEQQKIDKVASYDFIKKEIEIVQPHLIYLLGSQAFTLFGYKGERFAEYVGKKIIEIENIPAIVAPFITGNGNKGSNKERFVERFKGTQALSLQLREELLKAKI</sequence>
<evidence type="ECO:0000313" key="2">
    <source>
        <dbReference type="Proteomes" id="UP000076442"/>
    </source>
</evidence>
<dbReference type="InterPro" id="IPR036895">
    <property type="entry name" value="Uracil-DNA_glycosylase-like_sf"/>
</dbReference>
<dbReference type="EMBL" id="LJZV01000025">
    <property type="protein sequence ID" value="KZD89052.1"/>
    <property type="molecule type" value="Genomic_DNA"/>
</dbReference>
<gene>
    <name evidence="1" type="ORF">B4122_3940</name>
</gene>
<proteinExistence type="predicted"/>
<organism evidence="1 2">
    <name type="scientific">Bacillus subtilis</name>
    <dbReference type="NCBI Taxonomy" id="1423"/>
    <lineage>
        <taxon>Bacteria</taxon>
        <taxon>Bacillati</taxon>
        <taxon>Bacillota</taxon>
        <taxon>Bacilli</taxon>
        <taxon>Bacillales</taxon>
        <taxon>Bacillaceae</taxon>
        <taxon>Bacillus</taxon>
    </lineage>
</organism>
<accession>A0AAP1DYI8</accession>
<reference evidence="1 2" key="1">
    <citation type="submission" date="2015-09" db="EMBL/GenBank/DDBJ databases">
        <title>Spore heat resistance.</title>
        <authorList>
            <person name="Boekhorst J."/>
            <person name="Berendsen E.M."/>
            <person name="Wells-Bennik M.H."/>
            <person name="Kuipers O.P."/>
        </authorList>
    </citation>
    <scope>NUCLEOTIDE SEQUENCE [LARGE SCALE GENOMIC DNA]</scope>
    <source>
        <strain evidence="1 2">B4122</strain>
    </source>
</reference>
<evidence type="ECO:0008006" key="3">
    <source>
        <dbReference type="Google" id="ProtNLM"/>
    </source>
</evidence>
<dbReference type="RefSeq" id="WP_042975583.1">
    <property type="nucleotide sequence ID" value="NZ_JXHR01000012.1"/>
</dbReference>
<comment type="caution">
    <text evidence="1">The sequence shown here is derived from an EMBL/GenBank/DDBJ whole genome shotgun (WGS) entry which is preliminary data.</text>
</comment>
<dbReference type="Gene3D" id="3.40.470.10">
    <property type="entry name" value="Uracil-DNA glycosylase-like domain"/>
    <property type="match status" value="1"/>
</dbReference>
<protein>
    <recommendedName>
        <fullName evidence="3">Uracil-DNA glycosylase-like domain-containing protein</fullName>
    </recommendedName>
</protein>
<dbReference type="Proteomes" id="UP000076442">
    <property type="component" value="Unassembled WGS sequence"/>
</dbReference>
<name>A0AAP1DYI8_BACIU</name>
<evidence type="ECO:0000313" key="1">
    <source>
        <dbReference type="EMBL" id="KZD89052.1"/>
    </source>
</evidence>
<dbReference type="AlphaFoldDB" id="A0AAP1DYI8"/>